<accession>A0ABT9QTJ3</accession>
<name>A0ABT9QTJ3_9ACTN</name>
<protein>
    <submittedName>
        <fullName evidence="1">Uncharacterized protein</fullName>
    </submittedName>
</protein>
<evidence type="ECO:0000313" key="2">
    <source>
        <dbReference type="Proteomes" id="UP001225356"/>
    </source>
</evidence>
<dbReference type="EMBL" id="JAUSQU010000001">
    <property type="protein sequence ID" value="MDP9850006.1"/>
    <property type="molecule type" value="Genomic_DNA"/>
</dbReference>
<sequence>MKSTAGTVADAANPLLKLLITITTAAGLSGGKPVSHGPASRRYGAGPTRLVTPRRRWPLLLAFLDGESAWTRMA</sequence>
<dbReference type="Proteomes" id="UP001225356">
    <property type="component" value="Unassembled WGS sequence"/>
</dbReference>
<proteinExistence type="predicted"/>
<dbReference type="RefSeq" id="WP_307568157.1">
    <property type="nucleotide sequence ID" value="NZ_JAUSQU010000001.1"/>
</dbReference>
<comment type="caution">
    <text evidence="1">The sequence shown here is derived from an EMBL/GenBank/DDBJ whole genome shotgun (WGS) entry which is preliminary data.</text>
</comment>
<gene>
    <name evidence="1" type="ORF">J2853_009217</name>
</gene>
<organism evidence="1 2">
    <name type="scientific">Streptosporangium lutulentum</name>
    <dbReference type="NCBI Taxonomy" id="1461250"/>
    <lineage>
        <taxon>Bacteria</taxon>
        <taxon>Bacillati</taxon>
        <taxon>Actinomycetota</taxon>
        <taxon>Actinomycetes</taxon>
        <taxon>Streptosporangiales</taxon>
        <taxon>Streptosporangiaceae</taxon>
        <taxon>Streptosporangium</taxon>
    </lineage>
</organism>
<reference evidence="1 2" key="1">
    <citation type="submission" date="2023-07" db="EMBL/GenBank/DDBJ databases">
        <title>Sequencing the genomes of 1000 actinobacteria strains.</title>
        <authorList>
            <person name="Klenk H.-P."/>
        </authorList>
    </citation>
    <scope>NUCLEOTIDE SEQUENCE [LARGE SCALE GENOMIC DNA]</scope>
    <source>
        <strain evidence="1 2">DSM 46740</strain>
    </source>
</reference>
<evidence type="ECO:0000313" key="1">
    <source>
        <dbReference type="EMBL" id="MDP9850006.1"/>
    </source>
</evidence>
<keyword evidence="2" id="KW-1185">Reference proteome</keyword>